<organism evidence="2 3">
    <name type="scientific">Terrabacter tumescens</name>
    <dbReference type="NCBI Taxonomy" id="60443"/>
    <lineage>
        <taxon>Bacteria</taxon>
        <taxon>Bacillati</taxon>
        <taxon>Actinomycetota</taxon>
        <taxon>Actinomycetes</taxon>
        <taxon>Micrococcales</taxon>
        <taxon>Intrasporangiaceae</taxon>
        <taxon>Terrabacter</taxon>
    </lineage>
</organism>
<keyword evidence="1" id="KW-0812">Transmembrane</keyword>
<sequence length="237" mass="25589">MNWGRWLDEYDREARLVPALLTVLPLVLVAIGFGVQDNPVLAGIVAVLLAIGAPMVVAKQVADRGRAVEKTLFAKWGAPPTTLKLIPTPDGQGGELLRQRRGRLERVSGISLPTGPNLSDSTVQTYEAAVRWLIENTRDRAKFPVVWAELKTYGFERNALGLRAVALTTSGCGVLALWAGAVVGSRSGHVSVGTTLALAGVCALVGMWWWLVPSETRVRRAADRYAERVLDATAAMH</sequence>
<proteinExistence type="predicted"/>
<evidence type="ECO:0008006" key="4">
    <source>
        <dbReference type="Google" id="ProtNLM"/>
    </source>
</evidence>
<evidence type="ECO:0000256" key="1">
    <source>
        <dbReference type="SAM" id="Phobius"/>
    </source>
</evidence>
<reference evidence="3" key="1">
    <citation type="journal article" date="2019" name="Int. J. Syst. Evol. Microbiol.">
        <title>The Global Catalogue of Microorganisms (GCM) 10K type strain sequencing project: providing services to taxonomists for standard genome sequencing and annotation.</title>
        <authorList>
            <consortium name="The Broad Institute Genomics Platform"/>
            <consortium name="The Broad Institute Genome Sequencing Center for Infectious Disease"/>
            <person name="Wu L."/>
            <person name="Ma J."/>
        </authorList>
    </citation>
    <scope>NUCLEOTIDE SEQUENCE [LARGE SCALE GENOMIC DNA]</scope>
    <source>
        <strain evidence="3">JCM 1365</strain>
    </source>
</reference>
<keyword evidence="1" id="KW-0472">Membrane</keyword>
<comment type="caution">
    <text evidence="2">The sequence shown here is derived from an EMBL/GenBank/DDBJ whole genome shotgun (WGS) entry which is preliminary data.</text>
</comment>
<feature type="transmembrane region" description="Helical" evidence="1">
    <location>
        <begin position="16"/>
        <end position="34"/>
    </location>
</feature>
<keyword evidence="3" id="KW-1185">Reference proteome</keyword>
<dbReference type="RefSeq" id="WP_030199433.1">
    <property type="nucleotide sequence ID" value="NZ_BMNZ01000005.1"/>
</dbReference>
<accession>A0ABQ2I704</accession>
<evidence type="ECO:0000313" key="3">
    <source>
        <dbReference type="Proteomes" id="UP000623461"/>
    </source>
</evidence>
<keyword evidence="1" id="KW-1133">Transmembrane helix</keyword>
<dbReference type="EMBL" id="BMNZ01000005">
    <property type="protein sequence ID" value="GGM99370.1"/>
    <property type="molecule type" value="Genomic_DNA"/>
</dbReference>
<evidence type="ECO:0000313" key="2">
    <source>
        <dbReference type="EMBL" id="GGM99370.1"/>
    </source>
</evidence>
<feature type="transmembrane region" description="Helical" evidence="1">
    <location>
        <begin position="40"/>
        <end position="58"/>
    </location>
</feature>
<protein>
    <recommendedName>
        <fullName evidence="4">Integral membrane protein</fullName>
    </recommendedName>
</protein>
<dbReference type="Proteomes" id="UP000623461">
    <property type="component" value="Unassembled WGS sequence"/>
</dbReference>
<feature type="transmembrane region" description="Helical" evidence="1">
    <location>
        <begin position="160"/>
        <end position="184"/>
    </location>
</feature>
<feature type="transmembrane region" description="Helical" evidence="1">
    <location>
        <begin position="190"/>
        <end position="211"/>
    </location>
</feature>
<name>A0ABQ2I704_9MICO</name>
<gene>
    <name evidence="2" type="ORF">GCM10009721_28030</name>
</gene>